<reference evidence="3" key="3">
    <citation type="submission" date="1998-10" db="EMBL/GenBank/DDBJ databases">
        <authorList>
            <person name="Mosqueda-Cano G."/>
        </authorList>
    </citation>
    <scope>NUCLEOTIDE SEQUENCE</scope>
    <source>
        <strain evidence="3">DOT-T1E</strain>
    </source>
</reference>
<evidence type="ECO:0000256" key="1">
    <source>
        <dbReference type="SAM" id="MobiDB-lite"/>
    </source>
</evidence>
<dbReference type="EMBL" id="GQ884177">
    <property type="protein sequence ID" value="ADI95389.1"/>
    <property type="molecule type" value="Genomic_DNA"/>
</dbReference>
<reference evidence="3" key="5">
    <citation type="journal article" date="2000" name="J. Bacteriol.">
        <title>A set of genes encoding a second toluene efflux system in Pseudomonas putida DOT-T1 is linked to the tod genes for toluene metabolism.</title>
        <authorList>
            <person name="Mosqueda G."/>
            <person name="Ramos J.L."/>
        </authorList>
    </citation>
    <scope>NUCLEOTIDE SEQUENCE</scope>
    <source>
        <strain evidence="3">DOT-T1E</strain>
    </source>
</reference>
<evidence type="ECO:0000313" key="3">
    <source>
        <dbReference type="EMBL" id="ADI95389.1"/>
    </source>
</evidence>
<evidence type="ECO:0000313" key="2">
    <source>
        <dbReference type="EMBL" id="AAB62291.1"/>
    </source>
</evidence>
<reference evidence="2" key="2">
    <citation type="journal article" date="1997" name="J. Bacteriol.">
        <title>p-Cymene catabolic pathway in Pseudomonas putida F1: cloning and characterization of DNA encoding conversion of p-cymene to p-cumate.</title>
        <authorList>
            <person name="Eaton R.W."/>
        </authorList>
    </citation>
    <scope>NUCLEOTIDE SEQUENCE</scope>
    <source>
        <strain evidence="2">F1</strain>
    </source>
</reference>
<evidence type="ECO:0000313" key="4">
    <source>
        <dbReference type="EMBL" id="BAB17777.1"/>
    </source>
</evidence>
<sequence length="281" mass="30051">MTFGMRCYAIMARTGAETRACRAIKGERIVTPSISLDISSFDGKISRATQNPGRETRRNTLPDNRSRHQRAVAQRLRRNPCRQGGDCRQGVARGSIASFSDQGKPRPCGTGDAVPGLDGGQHEGHRQPGFGGCAGCADAGVGQVLSGAELYYCHVTLELGRQQSRAAEEGAHHGPQVPPAHREGMAGCVDSLRSGRRACTHSVEHHSECLSRHDHPALLAQRSGIRELYIRAVVEDSACVHEPALPQTLTATPSFRLRRHSISTAIHTAAAPSAVAVSSCV</sequence>
<feature type="compositionally biased region" description="Basic and acidic residues" evidence="1">
    <location>
        <begin position="54"/>
        <end position="66"/>
    </location>
</feature>
<reference evidence="4" key="6">
    <citation type="journal article" date="2001" name="Microbiology">
        <title>Pseudomonas putida CE2010 can degrade biphenyl by a mosaic pathway encoded by the tod operon and cmtE, which are identical to those of P. putida F1 except for a single base difference in the operator-promoter region of the cmt operon.</title>
        <authorList>
            <person name="Ohta Y."/>
            <person name="Maeda M."/>
            <person name="Kudo T."/>
        </authorList>
    </citation>
    <scope>NUCLEOTIDE SEQUENCE</scope>
</reference>
<accession>Q59077</accession>
<feature type="region of interest" description="Disordered" evidence="1">
    <location>
        <begin position="44"/>
        <end position="67"/>
    </location>
</feature>
<protein>
    <submittedName>
        <fullName evidence="2 3">CmtI</fullName>
    </submittedName>
</protein>
<reference evidence="2" key="1">
    <citation type="journal article" date="1996" name="J. Bacteriol.">
        <title>p-cumate catabolic pathway in Pseudomonas putida F1: cloning and characterization of DNA carrying the cmt operon.</title>
        <authorList>
            <person name="Eaton R.W."/>
        </authorList>
    </citation>
    <scope>NUCLEOTIDE SEQUENCE</scope>
    <source>
        <strain evidence="2">F1</strain>
    </source>
</reference>
<reference evidence="3" key="7">
    <citation type="journal article" date="2001" name="Mol. Microbiol.">
        <title>Global and cognate regulators control the expression of the organic solvent efflux pumps TtgABC and TtgDEF of Pseudomonas putida.</title>
        <authorList>
            <person name="Duque E."/>
            <person name="Segura A."/>
            <person name="Mosqueda G."/>
            <person name="Ramos J.L."/>
        </authorList>
    </citation>
    <scope>NUCLEOTIDE SEQUENCE</scope>
    <source>
        <strain evidence="3">DOT-T1E</strain>
    </source>
</reference>
<dbReference type="EMBL" id="AB042508">
    <property type="protein sequence ID" value="BAB17777.1"/>
    <property type="molecule type" value="Genomic_DNA"/>
</dbReference>
<dbReference type="EMBL" id="U24215">
    <property type="protein sequence ID" value="AAB62291.1"/>
    <property type="molecule type" value="Genomic_DNA"/>
</dbReference>
<gene>
    <name evidence="2" type="primary">cmtI</name>
</gene>
<dbReference type="AlphaFoldDB" id="Q59077"/>
<name>Q59077_PSEPU</name>
<reference evidence="3" key="8">
    <citation type="submission" date="2009-08" db="EMBL/GenBank/DDBJ databases">
        <title>Global regulation of food supply by Pseudomonas putida DOT-T1E.</title>
        <authorList>
            <person name="Daniels C."/>
            <person name="Godoy P."/>
            <person name="Duque E."/>
            <person name="Molina-Henares M.A."/>
            <person name="de la Torre J."/>
            <person name="Del Arco J.M."/>
            <person name="Herrera C."/>
            <person name="Segura A."/>
            <person name="Guazzaroni M.E."/>
            <person name="Ferrer M."/>
            <person name="Ramos J.L."/>
        </authorList>
    </citation>
    <scope>NUCLEOTIDE SEQUENCE</scope>
    <source>
        <strain evidence="3">DOT-T1E</strain>
    </source>
</reference>
<proteinExistence type="predicted"/>
<organism evidence="2">
    <name type="scientific">Pseudomonas putida</name>
    <name type="common">Arthrobacter siderocapsulatus</name>
    <dbReference type="NCBI Taxonomy" id="303"/>
    <lineage>
        <taxon>Bacteria</taxon>
        <taxon>Pseudomonadati</taxon>
        <taxon>Pseudomonadota</taxon>
        <taxon>Gammaproteobacteria</taxon>
        <taxon>Pseudomonadales</taxon>
        <taxon>Pseudomonadaceae</taxon>
        <taxon>Pseudomonas</taxon>
    </lineage>
</organism>
<reference evidence="3" key="4">
    <citation type="journal article" date="1999" name="Gene">
        <title>Toluene metabolism by the solvent-tolerant Pseudomonas putida DOT-T1 strain, and its role in solvent impermeabilization.</title>
        <authorList>
            <person name="Mosqueda G."/>
            <person name="Ramos-Gonzalez M.I."/>
            <person name="Ramos J.L."/>
        </authorList>
    </citation>
    <scope>NUCLEOTIDE SEQUENCE</scope>
    <source>
        <strain evidence="3">DOT-T1E</strain>
    </source>
</reference>